<reference evidence="1 2" key="1">
    <citation type="submission" date="2018-01" db="EMBL/GenBank/DDBJ databases">
        <title>Genome sequence of a Cantenovulum-like bacteria.</title>
        <authorList>
            <person name="Tan W.R."/>
            <person name="Lau N.-S."/>
            <person name="Go F."/>
            <person name="Amirul A.-A.A."/>
        </authorList>
    </citation>
    <scope>NUCLEOTIDE SEQUENCE [LARGE SCALE GENOMIC DNA]</scope>
    <source>
        <strain evidence="1 2">CCB-QB4</strain>
    </source>
</reference>
<name>A0A2S0VVU1_9ALTE</name>
<keyword evidence="2" id="KW-1185">Reference proteome</keyword>
<evidence type="ECO:0008006" key="3">
    <source>
        <dbReference type="Google" id="ProtNLM"/>
    </source>
</evidence>
<dbReference type="EMBL" id="CP026604">
    <property type="protein sequence ID" value="AWB68292.1"/>
    <property type="molecule type" value="Genomic_DNA"/>
</dbReference>
<dbReference type="RefSeq" id="WP_108604356.1">
    <property type="nucleotide sequence ID" value="NZ_CP026604.1"/>
</dbReference>
<proteinExistence type="predicted"/>
<sequence>MAKDNGYQSLVNKLNDWLDDVEKHEIADIAKGVEFLKEWANTGFEVSAEQVQRKMQWLTRDLQTFYQDYQTEVNESLYYRSMKDRLWHTLAEMTDKTQLEWRNITADFSHEGNYQAGEEIAIGELICKQCGNKHRVEYVQTIQPCTECEHKHFIRLNALP</sequence>
<dbReference type="InterPro" id="IPR009912">
    <property type="entry name" value="DUF1451"/>
</dbReference>
<dbReference type="Pfam" id="PF07295">
    <property type="entry name" value="DUF1451"/>
    <property type="match status" value="1"/>
</dbReference>
<dbReference type="AlphaFoldDB" id="A0A2S0VVU1"/>
<evidence type="ECO:0000313" key="2">
    <source>
        <dbReference type="Proteomes" id="UP000244441"/>
    </source>
</evidence>
<dbReference type="KEGG" id="cate:C2869_18555"/>
<dbReference type="Proteomes" id="UP000244441">
    <property type="component" value="Chromosome"/>
</dbReference>
<accession>A0A2S0VVU1</accession>
<organism evidence="1 2">
    <name type="scientific">Saccharobesus litoralis</name>
    <dbReference type="NCBI Taxonomy" id="2172099"/>
    <lineage>
        <taxon>Bacteria</taxon>
        <taxon>Pseudomonadati</taxon>
        <taxon>Pseudomonadota</taxon>
        <taxon>Gammaproteobacteria</taxon>
        <taxon>Alteromonadales</taxon>
        <taxon>Alteromonadaceae</taxon>
        <taxon>Saccharobesus</taxon>
    </lineage>
</organism>
<gene>
    <name evidence="1" type="ORF">C2869_18555</name>
</gene>
<protein>
    <recommendedName>
        <fullName evidence="3">Zinc-ribbon containing domain-containing protein</fullName>
    </recommendedName>
</protein>
<dbReference type="OrthoDB" id="3174978at2"/>
<evidence type="ECO:0000313" key="1">
    <source>
        <dbReference type="EMBL" id="AWB68292.1"/>
    </source>
</evidence>